<name>A0A2I0I7T6_PUNGR</name>
<feature type="region of interest" description="Disordered" evidence="1">
    <location>
        <begin position="1"/>
        <end position="32"/>
    </location>
</feature>
<organism evidence="2 3">
    <name type="scientific">Punica granatum</name>
    <name type="common">Pomegranate</name>
    <dbReference type="NCBI Taxonomy" id="22663"/>
    <lineage>
        <taxon>Eukaryota</taxon>
        <taxon>Viridiplantae</taxon>
        <taxon>Streptophyta</taxon>
        <taxon>Embryophyta</taxon>
        <taxon>Tracheophyta</taxon>
        <taxon>Spermatophyta</taxon>
        <taxon>Magnoliopsida</taxon>
        <taxon>eudicotyledons</taxon>
        <taxon>Gunneridae</taxon>
        <taxon>Pentapetalae</taxon>
        <taxon>rosids</taxon>
        <taxon>malvids</taxon>
        <taxon>Myrtales</taxon>
        <taxon>Lythraceae</taxon>
        <taxon>Punica</taxon>
    </lineage>
</organism>
<accession>A0A2I0I7T6</accession>
<keyword evidence="3" id="KW-1185">Reference proteome</keyword>
<evidence type="ECO:0000313" key="3">
    <source>
        <dbReference type="Proteomes" id="UP000233551"/>
    </source>
</evidence>
<feature type="compositionally biased region" description="Basic and acidic residues" evidence="1">
    <location>
        <begin position="16"/>
        <end position="26"/>
    </location>
</feature>
<dbReference type="EMBL" id="PGOL01003674">
    <property type="protein sequence ID" value="PKI40047.1"/>
    <property type="molecule type" value="Genomic_DNA"/>
</dbReference>
<dbReference type="Proteomes" id="UP000233551">
    <property type="component" value="Unassembled WGS sequence"/>
</dbReference>
<gene>
    <name evidence="2" type="ORF">CRG98_039562</name>
</gene>
<evidence type="ECO:0000313" key="2">
    <source>
        <dbReference type="EMBL" id="PKI40047.1"/>
    </source>
</evidence>
<dbReference type="AlphaFoldDB" id="A0A2I0I7T6"/>
<sequence length="91" mass="9933">MREPMQRGLGVSTFPRTRDGAREKESPLPVYDPKVEGRQLGLLGSGPNWAEGLDWADGVELGRVGCWAERTAEPNWAGLWAGLGRAGLDWA</sequence>
<evidence type="ECO:0000256" key="1">
    <source>
        <dbReference type="SAM" id="MobiDB-lite"/>
    </source>
</evidence>
<comment type="caution">
    <text evidence="2">The sequence shown here is derived from an EMBL/GenBank/DDBJ whole genome shotgun (WGS) entry which is preliminary data.</text>
</comment>
<reference evidence="2 3" key="1">
    <citation type="submission" date="2017-11" db="EMBL/GenBank/DDBJ databases">
        <title>De-novo sequencing of pomegranate (Punica granatum L.) genome.</title>
        <authorList>
            <person name="Akparov Z."/>
            <person name="Amiraslanov A."/>
            <person name="Hajiyeva S."/>
            <person name="Abbasov M."/>
            <person name="Kaur K."/>
            <person name="Hamwieh A."/>
            <person name="Solovyev V."/>
            <person name="Salamov A."/>
            <person name="Braich B."/>
            <person name="Kosarev P."/>
            <person name="Mahmoud A."/>
            <person name="Hajiyev E."/>
            <person name="Babayeva S."/>
            <person name="Izzatullayeva V."/>
            <person name="Mammadov A."/>
            <person name="Mammadov A."/>
            <person name="Sharifova S."/>
            <person name="Ojaghi J."/>
            <person name="Eynullazada K."/>
            <person name="Bayramov B."/>
            <person name="Abdulazimova A."/>
            <person name="Shahmuradov I."/>
        </authorList>
    </citation>
    <scope>NUCLEOTIDE SEQUENCE [LARGE SCALE GENOMIC DNA]</scope>
    <source>
        <strain evidence="3">cv. AG2017</strain>
        <tissue evidence="2">Leaf</tissue>
    </source>
</reference>
<protein>
    <submittedName>
        <fullName evidence="2">Uncharacterized protein</fullName>
    </submittedName>
</protein>
<proteinExistence type="predicted"/>